<feature type="compositionally biased region" description="Polar residues" evidence="1">
    <location>
        <begin position="7"/>
        <end position="19"/>
    </location>
</feature>
<sequence length="37" mass="4036">MRRRKQSLQNGASIRSESVSGGGFAVSEHCIFPVMPD</sequence>
<protein>
    <submittedName>
        <fullName evidence="2">Uncharacterized protein</fullName>
    </submittedName>
</protein>
<dbReference type="HOGENOM" id="CLU_3341249_0_0_4"/>
<evidence type="ECO:0000313" key="3">
    <source>
        <dbReference type="Proteomes" id="UP000002283"/>
    </source>
</evidence>
<gene>
    <name evidence="2" type="ordered locus">BMA10229_0843</name>
</gene>
<evidence type="ECO:0000313" key="2">
    <source>
        <dbReference type="EMBL" id="ABM99187.1"/>
    </source>
</evidence>
<dbReference type="KEGG" id="bml:BMA10229_0843"/>
<dbReference type="Proteomes" id="UP000002283">
    <property type="component" value="Chromosome II"/>
</dbReference>
<organism evidence="2 3">
    <name type="scientific">Burkholderia mallei (strain NCTC 10229)</name>
    <dbReference type="NCBI Taxonomy" id="412022"/>
    <lineage>
        <taxon>Bacteria</taxon>
        <taxon>Pseudomonadati</taxon>
        <taxon>Pseudomonadota</taxon>
        <taxon>Betaproteobacteria</taxon>
        <taxon>Burkholderiales</taxon>
        <taxon>Burkholderiaceae</taxon>
        <taxon>Burkholderia</taxon>
        <taxon>pseudomallei group</taxon>
    </lineage>
</organism>
<name>A2RY88_BURM9</name>
<evidence type="ECO:0000256" key="1">
    <source>
        <dbReference type="SAM" id="MobiDB-lite"/>
    </source>
</evidence>
<proteinExistence type="predicted"/>
<accession>A2RY88</accession>
<dbReference type="EMBL" id="CP000545">
    <property type="protein sequence ID" value="ABM99187.1"/>
    <property type="molecule type" value="Genomic_DNA"/>
</dbReference>
<reference evidence="2 3" key="1">
    <citation type="submission" date="2007-01" db="EMBL/GenBank/DDBJ databases">
        <authorList>
            <person name="DeShazer D."/>
            <person name="Woods D.E."/>
            <person name="Nierman W.C."/>
        </authorList>
    </citation>
    <scope>NUCLEOTIDE SEQUENCE [LARGE SCALE GENOMIC DNA]</scope>
    <source>
        <strain evidence="2 3">NCTC 10229</strain>
    </source>
</reference>
<dbReference type="AlphaFoldDB" id="A2RY88"/>
<feature type="region of interest" description="Disordered" evidence="1">
    <location>
        <begin position="1"/>
        <end position="20"/>
    </location>
</feature>